<dbReference type="AlphaFoldDB" id="A0A0F8ZMU7"/>
<comment type="caution">
    <text evidence="1">The sequence shown here is derived from an EMBL/GenBank/DDBJ whole genome shotgun (WGS) entry which is preliminary data.</text>
</comment>
<reference evidence="1" key="1">
    <citation type="journal article" date="2015" name="Nature">
        <title>Complex archaea that bridge the gap between prokaryotes and eukaryotes.</title>
        <authorList>
            <person name="Spang A."/>
            <person name="Saw J.H."/>
            <person name="Jorgensen S.L."/>
            <person name="Zaremba-Niedzwiedzka K."/>
            <person name="Martijn J."/>
            <person name="Lind A.E."/>
            <person name="van Eijk R."/>
            <person name="Schleper C."/>
            <person name="Guy L."/>
            <person name="Ettema T.J."/>
        </authorList>
    </citation>
    <scope>NUCLEOTIDE SEQUENCE</scope>
</reference>
<sequence>WKKCTFKNSVVSEVDSWHPRLYEGTVRTTCEIIVGSA</sequence>
<gene>
    <name evidence="1" type="ORF">LCGC14_3016110</name>
</gene>
<organism evidence="1">
    <name type="scientific">marine sediment metagenome</name>
    <dbReference type="NCBI Taxonomy" id="412755"/>
    <lineage>
        <taxon>unclassified sequences</taxon>
        <taxon>metagenomes</taxon>
        <taxon>ecological metagenomes</taxon>
    </lineage>
</organism>
<accession>A0A0F8ZMU7</accession>
<name>A0A0F8ZMU7_9ZZZZ</name>
<evidence type="ECO:0000313" key="1">
    <source>
        <dbReference type="EMBL" id="KKK61261.1"/>
    </source>
</evidence>
<dbReference type="EMBL" id="LAZR01062564">
    <property type="protein sequence ID" value="KKK61261.1"/>
    <property type="molecule type" value="Genomic_DNA"/>
</dbReference>
<feature type="non-terminal residue" evidence="1">
    <location>
        <position position="1"/>
    </location>
</feature>
<proteinExistence type="predicted"/>
<protein>
    <submittedName>
        <fullName evidence="1">Uncharacterized protein</fullName>
    </submittedName>
</protein>